<comment type="cofactor">
    <cofactor evidence="5">
        <name>Zn(2+)</name>
        <dbReference type="ChEBI" id="CHEBI:29105"/>
    </cofactor>
</comment>
<dbReference type="GO" id="GO:0046872">
    <property type="term" value="F:metal ion binding"/>
    <property type="evidence" value="ECO:0007669"/>
    <property type="project" value="UniProtKB-KW"/>
</dbReference>
<dbReference type="PANTHER" id="PTHR46015">
    <property type="entry name" value="ZGC:172121"/>
    <property type="match status" value="1"/>
</dbReference>
<feature type="binding site" evidence="5">
    <location>
        <position position="368"/>
    </location>
    <ligand>
        <name>Zn(2+)</name>
        <dbReference type="ChEBI" id="CHEBI:29105"/>
    </ligand>
</feature>
<feature type="binding site" evidence="5">
    <location>
        <position position="287"/>
    </location>
    <ligand>
        <name>Zn(2+)</name>
        <dbReference type="ChEBI" id="CHEBI:29105"/>
    </ligand>
</feature>
<sequence>MSSWLPLYARTSGSVSRAKLLDGGLGTTLENAFDISHTPLWSAKAAIEHPEALIDAHLAFLRAGAQVILTATYQCSPSTFHKAGYAADEAVETMRKCVWLADEARIRFQAESAATNTAPEKPDSGPKIALSLGPFGAGLSPAQEFDGFYPPPFGPRGYTHDNSNCNVFAKDEEGRRKEDAAIEALTQFHLERLTIFAEDKAVWDAIDFIAFETVPLLREIYAIRKAMAELEKQSVKPKPWWISCVFPNGSFPETDVPVRSVVEAAVARNPADLSITLPVPSALGINCTAVEEIPNILAEMEDVVATEFPLPEERSWLVVYPNGGDKYDPISQTWVVGDTKGFWAERIRDIVAKVQSGSCWPGVVVGGCCRTGPEDISLLGQRLET</sequence>
<keyword evidence="8" id="KW-1185">Reference proteome</keyword>
<dbReference type="GO" id="GO:0032259">
    <property type="term" value="P:methylation"/>
    <property type="evidence" value="ECO:0007669"/>
    <property type="project" value="UniProtKB-KW"/>
</dbReference>
<keyword evidence="1 5" id="KW-0489">Methyltransferase</keyword>
<evidence type="ECO:0000313" key="7">
    <source>
        <dbReference type="EMBL" id="KAK7001336.1"/>
    </source>
</evidence>
<dbReference type="InterPro" id="IPR036589">
    <property type="entry name" value="HCY_dom_sf"/>
</dbReference>
<keyword evidence="3 5" id="KW-0479">Metal-binding</keyword>
<evidence type="ECO:0000313" key="8">
    <source>
        <dbReference type="Proteomes" id="UP001362999"/>
    </source>
</evidence>
<dbReference type="AlphaFoldDB" id="A0AAW0A5J5"/>
<dbReference type="InterPro" id="IPR051486">
    <property type="entry name" value="Hcy_S-methyltransferase"/>
</dbReference>
<accession>A0AAW0A5J5</accession>
<dbReference type="EMBL" id="JAWWNJ010000083">
    <property type="protein sequence ID" value="KAK7001336.1"/>
    <property type="molecule type" value="Genomic_DNA"/>
</dbReference>
<dbReference type="InterPro" id="IPR003726">
    <property type="entry name" value="HCY_dom"/>
</dbReference>
<protein>
    <submittedName>
        <fullName evidence="7">Hcy-binding domain-containing protein</fullName>
    </submittedName>
</protein>
<evidence type="ECO:0000259" key="6">
    <source>
        <dbReference type="PROSITE" id="PS50970"/>
    </source>
</evidence>
<dbReference type="Gene3D" id="3.20.20.330">
    <property type="entry name" value="Homocysteine-binding-like domain"/>
    <property type="match status" value="1"/>
</dbReference>
<evidence type="ECO:0000256" key="4">
    <source>
        <dbReference type="ARBA" id="ARBA00022833"/>
    </source>
</evidence>
<dbReference type="GO" id="GO:0033528">
    <property type="term" value="P:S-methylmethionine cycle"/>
    <property type="evidence" value="ECO:0007669"/>
    <property type="project" value="TreeGrafter"/>
</dbReference>
<keyword evidence="2 5" id="KW-0808">Transferase</keyword>
<name>A0AAW0A5J5_9AGAR</name>
<dbReference type="GO" id="GO:0009086">
    <property type="term" value="P:methionine biosynthetic process"/>
    <property type="evidence" value="ECO:0007669"/>
    <property type="project" value="TreeGrafter"/>
</dbReference>
<keyword evidence="4 5" id="KW-0862">Zinc</keyword>
<dbReference type="PANTHER" id="PTHR46015:SF1">
    <property type="entry name" value="HOMOCYSTEINE S-METHYLTRANSFERASE-LIKE ISOFORM 1"/>
    <property type="match status" value="1"/>
</dbReference>
<proteinExistence type="predicted"/>
<gene>
    <name evidence="7" type="ORF">R3P38DRAFT_2731026</name>
</gene>
<organism evidence="7 8">
    <name type="scientific">Favolaschia claudopus</name>
    <dbReference type="NCBI Taxonomy" id="2862362"/>
    <lineage>
        <taxon>Eukaryota</taxon>
        <taxon>Fungi</taxon>
        <taxon>Dikarya</taxon>
        <taxon>Basidiomycota</taxon>
        <taxon>Agaricomycotina</taxon>
        <taxon>Agaricomycetes</taxon>
        <taxon>Agaricomycetidae</taxon>
        <taxon>Agaricales</taxon>
        <taxon>Marasmiineae</taxon>
        <taxon>Mycenaceae</taxon>
        <taxon>Favolaschia</taxon>
    </lineage>
</organism>
<evidence type="ECO:0000256" key="2">
    <source>
        <dbReference type="ARBA" id="ARBA00022679"/>
    </source>
</evidence>
<feature type="binding site" evidence="5">
    <location>
        <position position="369"/>
    </location>
    <ligand>
        <name>Zn(2+)</name>
        <dbReference type="ChEBI" id="CHEBI:29105"/>
    </ligand>
</feature>
<evidence type="ECO:0000256" key="5">
    <source>
        <dbReference type="PROSITE-ProRule" id="PRU00333"/>
    </source>
</evidence>
<comment type="caution">
    <text evidence="7">The sequence shown here is derived from an EMBL/GenBank/DDBJ whole genome shotgun (WGS) entry which is preliminary data.</text>
</comment>
<evidence type="ECO:0000256" key="1">
    <source>
        <dbReference type="ARBA" id="ARBA00022603"/>
    </source>
</evidence>
<reference evidence="7 8" key="1">
    <citation type="journal article" date="2024" name="J Genomics">
        <title>Draft genome sequencing and assembly of Favolaschia claudopus CIRM-BRFM 2984 isolated from oak limbs.</title>
        <authorList>
            <person name="Navarro D."/>
            <person name="Drula E."/>
            <person name="Chaduli D."/>
            <person name="Cazenave R."/>
            <person name="Ahrendt S."/>
            <person name="Wang J."/>
            <person name="Lipzen A."/>
            <person name="Daum C."/>
            <person name="Barry K."/>
            <person name="Grigoriev I.V."/>
            <person name="Favel A."/>
            <person name="Rosso M.N."/>
            <person name="Martin F."/>
        </authorList>
    </citation>
    <scope>NUCLEOTIDE SEQUENCE [LARGE SCALE GENOMIC DNA]</scope>
    <source>
        <strain evidence="7 8">CIRM-BRFM 2984</strain>
    </source>
</reference>
<dbReference type="PROSITE" id="PS50970">
    <property type="entry name" value="HCY"/>
    <property type="match status" value="1"/>
</dbReference>
<dbReference type="GO" id="GO:0008898">
    <property type="term" value="F:S-adenosylmethionine-homocysteine S-methyltransferase activity"/>
    <property type="evidence" value="ECO:0007669"/>
    <property type="project" value="TreeGrafter"/>
</dbReference>
<dbReference type="Pfam" id="PF02574">
    <property type="entry name" value="S-methyl_trans"/>
    <property type="match status" value="1"/>
</dbReference>
<evidence type="ECO:0000256" key="3">
    <source>
        <dbReference type="ARBA" id="ARBA00022723"/>
    </source>
</evidence>
<dbReference type="SUPFAM" id="SSF82282">
    <property type="entry name" value="Homocysteine S-methyltransferase"/>
    <property type="match status" value="1"/>
</dbReference>
<dbReference type="Proteomes" id="UP001362999">
    <property type="component" value="Unassembled WGS sequence"/>
</dbReference>
<feature type="domain" description="Hcy-binding" evidence="6">
    <location>
        <begin position="7"/>
        <end position="383"/>
    </location>
</feature>